<dbReference type="AlphaFoldDB" id="A0A9K3GN49"/>
<evidence type="ECO:0000256" key="1">
    <source>
        <dbReference type="SAM" id="MobiDB-lite"/>
    </source>
</evidence>
<name>A0A9K3GN49_9EUKA</name>
<feature type="compositionally biased region" description="Basic and acidic residues" evidence="1">
    <location>
        <begin position="8"/>
        <end position="19"/>
    </location>
</feature>
<evidence type="ECO:0000313" key="2">
    <source>
        <dbReference type="EMBL" id="GIQ89969.1"/>
    </source>
</evidence>
<gene>
    <name evidence="2" type="ORF">KIPB_012595</name>
</gene>
<comment type="caution">
    <text evidence="2">The sequence shown here is derived from an EMBL/GenBank/DDBJ whole genome shotgun (WGS) entry which is preliminary data.</text>
</comment>
<dbReference type="Proteomes" id="UP000265618">
    <property type="component" value="Unassembled WGS sequence"/>
</dbReference>
<sequence>MSQSETGKMSRESLGEGGDRPSNTPNPGNAPTGSLSITLPARQGAASPETEAKGGKGERERERPRRRRRGVDSAGETEPDATMSVSSEEPSRDAAGRERERAFKCEYPGGMQC</sequence>
<feature type="compositionally biased region" description="Basic and acidic residues" evidence="1">
    <location>
        <begin position="50"/>
        <end position="63"/>
    </location>
</feature>
<proteinExistence type="predicted"/>
<feature type="region of interest" description="Disordered" evidence="1">
    <location>
        <begin position="1"/>
        <end position="113"/>
    </location>
</feature>
<reference evidence="2 3" key="1">
    <citation type="journal article" date="2018" name="PLoS ONE">
        <title>The draft genome of Kipferlia bialata reveals reductive genome evolution in fornicate parasites.</title>
        <authorList>
            <person name="Tanifuji G."/>
            <person name="Takabayashi S."/>
            <person name="Kume K."/>
            <person name="Takagi M."/>
            <person name="Nakayama T."/>
            <person name="Kamikawa R."/>
            <person name="Inagaki Y."/>
            <person name="Hashimoto T."/>
        </authorList>
    </citation>
    <scope>NUCLEOTIDE SEQUENCE [LARGE SCALE GENOMIC DNA]</scope>
    <source>
        <strain evidence="2">NY0173</strain>
    </source>
</reference>
<dbReference type="EMBL" id="BDIP01005624">
    <property type="protein sequence ID" value="GIQ89969.1"/>
    <property type="molecule type" value="Genomic_DNA"/>
</dbReference>
<feature type="compositionally biased region" description="Basic and acidic residues" evidence="1">
    <location>
        <begin position="89"/>
        <end position="104"/>
    </location>
</feature>
<protein>
    <submittedName>
        <fullName evidence="2">Uncharacterized protein</fullName>
    </submittedName>
</protein>
<organism evidence="2 3">
    <name type="scientific">Kipferlia bialata</name>
    <dbReference type="NCBI Taxonomy" id="797122"/>
    <lineage>
        <taxon>Eukaryota</taxon>
        <taxon>Metamonada</taxon>
        <taxon>Carpediemonas-like organisms</taxon>
        <taxon>Kipferlia</taxon>
    </lineage>
</organism>
<evidence type="ECO:0000313" key="3">
    <source>
        <dbReference type="Proteomes" id="UP000265618"/>
    </source>
</evidence>
<feature type="compositionally biased region" description="Polar residues" evidence="1">
    <location>
        <begin position="21"/>
        <end position="37"/>
    </location>
</feature>
<accession>A0A9K3GN49</accession>
<keyword evidence="3" id="KW-1185">Reference proteome</keyword>